<keyword evidence="1" id="KW-1133">Transmembrane helix</keyword>
<sequence>MKFVPKRELRPACLTWSAISFLVLAGVTELIDSAGSGPIQIAVAIVILLTAGLLIWIWAVTFYVFEDEHLFYRAGPIVRRIPYRKLTRARRKRSGLSSLFSAHHIELNAGAYDSYQVAPLLEAKFMEELCERCPQLIVEQVAANKVS</sequence>
<evidence type="ECO:0000259" key="2">
    <source>
        <dbReference type="Pfam" id="PF06713"/>
    </source>
</evidence>
<keyword evidence="1" id="KW-0472">Membrane</keyword>
<evidence type="ECO:0000313" key="4">
    <source>
        <dbReference type="Proteomes" id="UP000215145"/>
    </source>
</evidence>
<protein>
    <recommendedName>
        <fullName evidence="2">Uncharacterized protein YyaB-like PH domain-containing protein</fullName>
    </recommendedName>
</protein>
<dbReference type="OrthoDB" id="6658731at2"/>
<keyword evidence="4" id="KW-1185">Reference proteome</keyword>
<dbReference type="RefSeq" id="WP_089525502.1">
    <property type="nucleotide sequence ID" value="NZ_NMUQ01000002.1"/>
</dbReference>
<dbReference type="GO" id="GO:0030153">
    <property type="term" value="P:bacteriocin immunity"/>
    <property type="evidence" value="ECO:0007669"/>
    <property type="project" value="InterPro"/>
</dbReference>
<dbReference type="AlphaFoldDB" id="A0A229NXG1"/>
<keyword evidence="1" id="KW-0812">Transmembrane</keyword>
<feature type="domain" description="Uncharacterized protein YyaB-like PH" evidence="2">
    <location>
        <begin position="61"/>
        <end position="133"/>
    </location>
</feature>
<accession>A0A229NXG1</accession>
<name>A0A229NXG1_9BACL</name>
<evidence type="ECO:0000313" key="3">
    <source>
        <dbReference type="EMBL" id="OXM14686.1"/>
    </source>
</evidence>
<reference evidence="3 4" key="1">
    <citation type="submission" date="2017-07" db="EMBL/GenBank/DDBJ databases">
        <title>Paenibacillus herberti R33 genome sequencing and assembly.</title>
        <authorList>
            <person name="Su W."/>
        </authorList>
    </citation>
    <scope>NUCLEOTIDE SEQUENCE [LARGE SCALE GENOMIC DNA]</scope>
    <source>
        <strain evidence="3 4">R33</strain>
    </source>
</reference>
<dbReference type="InterPro" id="IPR009589">
    <property type="entry name" value="PH_YyaB-like"/>
</dbReference>
<dbReference type="Pfam" id="PF06713">
    <property type="entry name" value="bPH_4"/>
    <property type="match status" value="1"/>
</dbReference>
<evidence type="ECO:0000256" key="1">
    <source>
        <dbReference type="SAM" id="Phobius"/>
    </source>
</evidence>
<dbReference type="Proteomes" id="UP000215145">
    <property type="component" value="Unassembled WGS sequence"/>
</dbReference>
<organism evidence="3 4">
    <name type="scientific">Paenibacillus herberti</name>
    <dbReference type="NCBI Taxonomy" id="1619309"/>
    <lineage>
        <taxon>Bacteria</taxon>
        <taxon>Bacillati</taxon>
        <taxon>Bacillota</taxon>
        <taxon>Bacilli</taxon>
        <taxon>Bacillales</taxon>
        <taxon>Paenibacillaceae</taxon>
        <taxon>Paenibacillus</taxon>
    </lineage>
</organism>
<proteinExistence type="predicted"/>
<comment type="caution">
    <text evidence="3">The sequence shown here is derived from an EMBL/GenBank/DDBJ whole genome shotgun (WGS) entry which is preliminary data.</text>
</comment>
<gene>
    <name evidence="3" type="ORF">CGZ75_17410</name>
</gene>
<feature type="transmembrane region" description="Helical" evidence="1">
    <location>
        <begin position="41"/>
        <end position="65"/>
    </location>
</feature>
<dbReference type="EMBL" id="NMUQ01000002">
    <property type="protein sequence ID" value="OXM14686.1"/>
    <property type="molecule type" value="Genomic_DNA"/>
</dbReference>